<dbReference type="AlphaFoldDB" id="A0A9P6JNF9"/>
<comment type="caution">
    <text evidence="1">The sequence shown here is derived from an EMBL/GenBank/DDBJ whole genome shotgun (WGS) entry which is preliminary data.</text>
</comment>
<dbReference type="Proteomes" id="UP000807306">
    <property type="component" value="Unassembled WGS sequence"/>
</dbReference>
<name>A0A9P6JNF9_9AGAR</name>
<proteinExistence type="predicted"/>
<sequence>MTVLNKIMNLFISSRSEAVSGEISLTCNACQTNNTYGYSNVTGHWIGHIIRNKTSNGIMTPNRFARCYPAKIGEVFDIDKCHTRCLAHIINLGTQTLLSIQSKAKYSAHKGEHLPEPGAPDCNGVGFSWAIHVKEESSAQQKKLFDQFKPKMV</sequence>
<accession>A0A9P6JNF9</accession>
<dbReference type="OrthoDB" id="2690041at2759"/>
<evidence type="ECO:0000313" key="2">
    <source>
        <dbReference type="Proteomes" id="UP000807306"/>
    </source>
</evidence>
<protein>
    <submittedName>
        <fullName evidence="1">Uncharacterized protein</fullName>
    </submittedName>
</protein>
<evidence type="ECO:0000313" key="1">
    <source>
        <dbReference type="EMBL" id="KAF9526773.1"/>
    </source>
</evidence>
<gene>
    <name evidence="1" type="ORF">CPB83DRAFT_837075</name>
</gene>
<dbReference type="EMBL" id="MU157867">
    <property type="protein sequence ID" value="KAF9526773.1"/>
    <property type="molecule type" value="Genomic_DNA"/>
</dbReference>
<organism evidence="1 2">
    <name type="scientific">Crepidotus variabilis</name>
    <dbReference type="NCBI Taxonomy" id="179855"/>
    <lineage>
        <taxon>Eukaryota</taxon>
        <taxon>Fungi</taxon>
        <taxon>Dikarya</taxon>
        <taxon>Basidiomycota</taxon>
        <taxon>Agaricomycotina</taxon>
        <taxon>Agaricomycetes</taxon>
        <taxon>Agaricomycetidae</taxon>
        <taxon>Agaricales</taxon>
        <taxon>Agaricineae</taxon>
        <taxon>Crepidotaceae</taxon>
        <taxon>Crepidotus</taxon>
    </lineage>
</organism>
<reference evidence="1" key="1">
    <citation type="submission" date="2020-11" db="EMBL/GenBank/DDBJ databases">
        <authorList>
            <consortium name="DOE Joint Genome Institute"/>
            <person name="Ahrendt S."/>
            <person name="Riley R."/>
            <person name="Andreopoulos W."/>
            <person name="Labutti K."/>
            <person name="Pangilinan J."/>
            <person name="Ruiz-Duenas F.J."/>
            <person name="Barrasa J.M."/>
            <person name="Sanchez-Garcia M."/>
            <person name="Camarero S."/>
            <person name="Miyauchi S."/>
            <person name="Serrano A."/>
            <person name="Linde D."/>
            <person name="Babiker R."/>
            <person name="Drula E."/>
            <person name="Ayuso-Fernandez I."/>
            <person name="Pacheco R."/>
            <person name="Padilla G."/>
            <person name="Ferreira P."/>
            <person name="Barriuso J."/>
            <person name="Kellner H."/>
            <person name="Castanera R."/>
            <person name="Alfaro M."/>
            <person name="Ramirez L."/>
            <person name="Pisabarro A.G."/>
            <person name="Kuo A."/>
            <person name="Tritt A."/>
            <person name="Lipzen A."/>
            <person name="He G."/>
            <person name="Yan M."/>
            <person name="Ng V."/>
            <person name="Cullen D."/>
            <person name="Martin F."/>
            <person name="Rosso M.-N."/>
            <person name="Henrissat B."/>
            <person name="Hibbett D."/>
            <person name="Martinez A.T."/>
            <person name="Grigoriev I.V."/>
        </authorList>
    </citation>
    <scope>NUCLEOTIDE SEQUENCE</scope>
    <source>
        <strain evidence="1">CBS 506.95</strain>
    </source>
</reference>
<keyword evidence="2" id="KW-1185">Reference proteome</keyword>